<evidence type="ECO:0000256" key="3">
    <source>
        <dbReference type="ARBA" id="ARBA00023180"/>
    </source>
</evidence>
<evidence type="ECO:0000256" key="1">
    <source>
        <dbReference type="ARBA" id="ARBA00010676"/>
    </source>
</evidence>
<dbReference type="GO" id="GO:0005507">
    <property type="term" value="F:copper ion binding"/>
    <property type="evidence" value="ECO:0007669"/>
    <property type="project" value="InterPro"/>
</dbReference>
<dbReference type="InterPro" id="IPR024548">
    <property type="entry name" value="Cu2_monoox_C"/>
</dbReference>
<evidence type="ECO:0000313" key="7">
    <source>
        <dbReference type="Proteomes" id="UP000320333"/>
    </source>
</evidence>
<dbReference type="PROSITE" id="PS50836">
    <property type="entry name" value="DOMON"/>
    <property type="match status" value="1"/>
</dbReference>
<dbReference type="OrthoDB" id="19261at2759"/>
<dbReference type="Pfam" id="PF01082">
    <property type="entry name" value="Cu2_monooxygen"/>
    <property type="match status" value="1"/>
</dbReference>
<dbReference type="InterPro" id="IPR014784">
    <property type="entry name" value="Cu2_ascorb_mOase-like_C"/>
</dbReference>
<feature type="signal peptide" evidence="4">
    <location>
        <begin position="1"/>
        <end position="24"/>
    </location>
</feature>
<dbReference type="InterPro" id="IPR036939">
    <property type="entry name" value="Cu2_ascorb_mOase_N_sf"/>
</dbReference>
<reference evidence="6 7" key="1">
    <citation type="journal article" date="2019" name="Sci. Rep.">
        <title>Comparative genomics of chytrid fungi reveal insights into the obligate biotrophic and pathogenic lifestyle of Synchytrium endobioticum.</title>
        <authorList>
            <person name="van de Vossenberg B.T.L.H."/>
            <person name="Warris S."/>
            <person name="Nguyen H.D.T."/>
            <person name="van Gent-Pelzer M.P.E."/>
            <person name="Joly D.L."/>
            <person name="van de Geest H.C."/>
            <person name="Bonants P.J.M."/>
            <person name="Smith D.S."/>
            <person name="Levesque C.A."/>
            <person name="van der Lee T.A.J."/>
        </authorList>
    </citation>
    <scope>NUCLEOTIDE SEQUENCE [LARGE SCALE GENOMIC DNA]</scope>
    <source>
        <strain evidence="6 7">CBS 675.73</strain>
    </source>
</reference>
<dbReference type="InterPro" id="IPR005018">
    <property type="entry name" value="DOMON_domain"/>
</dbReference>
<dbReference type="Gene3D" id="2.60.120.310">
    <property type="entry name" value="Copper type II, ascorbate-dependent monooxygenase, N-terminal domain"/>
    <property type="match status" value="1"/>
</dbReference>
<feature type="chain" id="PRO_5021349723" description="DOMON domain-containing protein" evidence="4">
    <location>
        <begin position="25"/>
        <end position="608"/>
    </location>
</feature>
<dbReference type="EMBL" id="QEAP01000141">
    <property type="protein sequence ID" value="TPX74156.1"/>
    <property type="molecule type" value="Genomic_DNA"/>
</dbReference>
<dbReference type="CDD" id="cd09631">
    <property type="entry name" value="DOMON_DOH"/>
    <property type="match status" value="1"/>
</dbReference>
<dbReference type="InterPro" id="IPR045266">
    <property type="entry name" value="DOH_DOMON"/>
</dbReference>
<dbReference type="Pfam" id="PF03351">
    <property type="entry name" value="DOMON"/>
    <property type="match status" value="1"/>
</dbReference>
<dbReference type="InterPro" id="IPR000323">
    <property type="entry name" value="Cu2_ascorb_mOase_N"/>
</dbReference>
<protein>
    <recommendedName>
        <fullName evidence="5">DOMON domain-containing protein</fullName>
    </recommendedName>
</protein>
<feature type="domain" description="DOMON" evidence="5">
    <location>
        <begin position="44"/>
        <end position="165"/>
    </location>
</feature>
<evidence type="ECO:0000256" key="4">
    <source>
        <dbReference type="SAM" id="SignalP"/>
    </source>
</evidence>
<dbReference type="PANTHER" id="PTHR10157">
    <property type="entry name" value="DOPAMINE BETA HYDROXYLASE RELATED"/>
    <property type="match status" value="1"/>
</dbReference>
<accession>A0A507FFU7</accession>
<dbReference type="GO" id="GO:0004500">
    <property type="term" value="F:dopamine beta-monooxygenase activity"/>
    <property type="evidence" value="ECO:0007669"/>
    <property type="project" value="InterPro"/>
</dbReference>
<dbReference type="Gene3D" id="2.60.120.230">
    <property type="match status" value="1"/>
</dbReference>
<name>A0A507FFU7_9FUNG</name>
<dbReference type="Pfam" id="PF03712">
    <property type="entry name" value="Cu2_monoox_C"/>
    <property type="match status" value="1"/>
</dbReference>
<dbReference type="AlphaFoldDB" id="A0A507FFU7"/>
<keyword evidence="3" id="KW-0325">Glycoprotein</keyword>
<keyword evidence="2" id="KW-1015">Disulfide bond</keyword>
<keyword evidence="4" id="KW-0732">Signal</keyword>
<dbReference type="STRING" id="246404.A0A507FFU7"/>
<keyword evidence="7" id="KW-1185">Reference proteome</keyword>
<sequence length="608" mass="65608">MTRPTHTLHLLLSIHLALYTHVQAATCYANLAKSQFPNCVLIDPSYALHWSTNGSAIIFGVDVDVPSNNKGWVGLGISEHGGMFGADLWTVQANADGKWSMKDSFSHGPGAPVADSSQDLFLLTEPKPSSTNTVFTFGRAINTCEEGNDMQIKQGVKHHVIWAFGEGQSSYHGEANRGNTAVVLYPASQKSMATIKNMQAKQAISDLAASDQLQVFDAQFPTNTIPAEDTSYLCSHFEVPRDKKYQIVQYEAIVTSKYMPGNLLLELGSKPAQLGDKFECSNMESLCSQAALLWAPGNGMTVFPAEAGLPIGPGGFEYFALQIHYDNPESLSDVVDHSGFRIYYTSALRQFEIGLLLIGRFDLDIPGNSPNYTPSGPGICPSSCTSRFPGNLTVVSNALHMHTLGYNITTRQFRGDQEIISLGDRHYYDFNFQGTSPPNDENAVIMPGDTLVTECMFKPTAGVRTAKTTFGENTSNEMCLNYIAYYPRMTNIAQCFGIKADNKYALCSTGERLEAANRTAAQLFASGDIVTIAQPKFKPYVPPVCKNSLLQPAPLVSGGSGSVSGAPAYVATGAAAVDPTVAPTTKSSAMNMRHSALLPVLVLASLLL</sequence>
<comment type="caution">
    <text evidence="6">The sequence shown here is derived from an EMBL/GenBank/DDBJ whole genome shotgun (WGS) entry which is preliminary data.</text>
</comment>
<dbReference type="Proteomes" id="UP000320333">
    <property type="component" value="Unassembled WGS sequence"/>
</dbReference>
<gene>
    <name evidence="6" type="ORF">CcCBS67573_g04573</name>
</gene>
<dbReference type="InterPro" id="IPR008977">
    <property type="entry name" value="PHM/PNGase_F_dom_sf"/>
</dbReference>
<evidence type="ECO:0000313" key="6">
    <source>
        <dbReference type="EMBL" id="TPX74156.1"/>
    </source>
</evidence>
<dbReference type="SMART" id="SM00664">
    <property type="entry name" value="DoH"/>
    <property type="match status" value="1"/>
</dbReference>
<proteinExistence type="inferred from homology"/>
<evidence type="ECO:0000256" key="2">
    <source>
        <dbReference type="ARBA" id="ARBA00023157"/>
    </source>
</evidence>
<comment type="similarity">
    <text evidence="1">Belongs to the copper type II ascorbate-dependent monooxygenase family.</text>
</comment>
<dbReference type="PANTHER" id="PTHR10157:SF23">
    <property type="entry name" value="MOXD1 HOMOLOG 1"/>
    <property type="match status" value="1"/>
</dbReference>
<evidence type="ECO:0000259" key="5">
    <source>
        <dbReference type="PROSITE" id="PS50836"/>
    </source>
</evidence>
<organism evidence="6 7">
    <name type="scientific">Chytriomyces confervae</name>
    <dbReference type="NCBI Taxonomy" id="246404"/>
    <lineage>
        <taxon>Eukaryota</taxon>
        <taxon>Fungi</taxon>
        <taxon>Fungi incertae sedis</taxon>
        <taxon>Chytridiomycota</taxon>
        <taxon>Chytridiomycota incertae sedis</taxon>
        <taxon>Chytridiomycetes</taxon>
        <taxon>Chytridiales</taxon>
        <taxon>Chytriomycetaceae</taxon>
        <taxon>Chytriomyces</taxon>
    </lineage>
</organism>
<dbReference type="InterPro" id="IPR000945">
    <property type="entry name" value="DBH-like"/>
</dbReference>
<dbReference type="SUPFAM" id="SSF49742">
    <property type="entry name" value="PHM/PNGase F"/>
    <property type="match status" value="2"/>
</dbReference>